<organism evidence="1 2">
    <name type="scientific">Faecalibacterium prausnitzii</name>
    <dbReference type="NCBI Taxonomy" id="853"/>
    <lineage>
        <taxon>Bacteria</taxon>
        <taxon>Bacillati</taxon>
        <taxon>Bacillota</taxon>
        <taxon>Clostridia</taxon>
        <taxon>Eubacteriales</taxon>
        <taxon>Oscillospiraceae</taxon>
        <taxon>Faecalibacterium</taxon>
    </lineage>
</organism>
<dbReference type="EMBL" id="NOUW01000014">
    <property type="protein sequence ID" value="PDX90064.1"/>
    <property type="molecule type" value="Genomic_DNA"/>
</dbReference>
<dbReference type="AlphaFoldDB" id="A0A2A7BF96"/>
<comment type="caution">
    <text evidence="1">The sequence shown here is derived from an EMBL/GenBank/DDBJ whole genome shotgun (WGS) entry which is preliminary data.</text>
</comment>
<evidence type="ECO:0000313" key="1">
    <source>
        <dbReference type="EMBL" id="PDX90064.1"/>
    </source>
</evidence>
<protein>
    <submittedName>
        <fullName evidence="1">Uncharacterized protein</fullName>
    </submittedName>
</protein>
<sequence>MREKRFAELQRTQARRNQSHYLDLLAGIINADLRDDDFNQMSMLPEKPSDQEAMKQQLLKLLYTLVDSLDELKRHVLILFNANYETGLTAIRAVTVNRMLTVIEQANWSRYIDLNNVAVVETVDEENSNFDTPDMGIKLTKKAEQRKKKVAGLKKWDESAEG</sequence>
<proteinExistence type="predicted"/>
<dbReference type="Proteomes" id="UP000220438">
    <property type="component" value="Unassembled WGS sequence"/>
</dbReference>
<dbReference type="InterPro" id="IPR046028">
    <property type="entry name" value="DUF5986"/>
</dbReference>
<accession>A0A2A7BF96</accession>
<reference evidence="1 2" key="1">
    <citation type="journal article" date="2017" name="Front. Microbiol.">
        <title>New Insights into the Diversity of the Genus Faecalibacterium.</title>
        <authorList>
            <person name="Benevides L."/>
            <person name="Burman S."/>
            <person name="Martin R."/>
            <person name="Robert V."/>
            <person name="Thomas M."/>
            <person name="Miquel S."/>
            <person name="Chain F."/>
            <person name="Sokol H."/>
            <person name="Bermudez-Humaran L.G."/>
            <person name="Morrison M."/>
            <person name="Langella P."/>
            <person name="Azevedo V.A."/>
            <person name="Chatel J.M."/>
            <person name="Soares S."/>
        </authorList>
    </citation>
    <scope>NUCLEOTIDE SEQUENCE [LARGE SCALE GENOMIC DNA]</scope>
    <source>
        <strain evidence="1 2">AHMP21</strain>
    </source>
</reference>
<gene>
    <name evidence="1" type="ORF">CHR61_03830</name>
</gene>
<dbReference type="Pfam" id="PF19448">
    <property type="entry name" value="DUF5986"/>
    <property type="match status" value="1"/>
</dbReference>
<evidence type="ECO:0000313" key="2">
    <source>
        <dbReference type="Proteomes" id="UP000220438"/>
    </source>
</evidence>
<name>A0A2A7BF96_9FIRM</name>